<dbReference type="STRING" id="1890364.A0A2P6N9J0"/>
<feature type="transmembrane region" description="Helical" evidence="5">
    <location>
        <begin position="83"/>
        <end position="102"/>
    </location>
</feature>
<keyword evidence="4 5" id="KW-0472">Membrane</keyword>
<evidence type="ECO:0000256" key="2">
    <source>
        <dbReference type="ARBA" id="ARBA00022692"/>
    </source>
</evidence>
<dbReference type="FunCoup" id="A0A2P6N9J0">
    <property type="interactions" value="137"/>
</dbReference>
<dbReference type="InterPro" id="IPR004895">
    <property type="entry name" value="Prenylated_rab_accept_PRA1"/>
</dbReference>
<dbReference type="PANTHER" id="PTHR19317">
    <property type="entry name" value="PRENYLATED RAB ACCEPTOR 1-RELATED"/>
    <property type="match status" value="1"/>
</dbReference>
<evidence type="ECO:0000313" key="7">
    <source>
        <dbReference type="EMBL" id="PRP80599.1"/>
    </source>
</evidence>
<evidence type="ECO:0000313" key="6">
    <source>
        <dbReference type="EMBL" id="PRP75177.1"/>
    </source>
</evidence>
<gene>
    <name evidence="7" type="ORF">PROFUN_11542</name>
    <name evidence="6" type="ORF">PROFUN_15934</name>
</gene>
<keyword evidence="3 5" id="KW-1133">Transmembrane helix</keyword>
<comment type="caution">
    <text evidence="7">The sequence shown here is derived from an EMBL/GenBank/DDBJ whole genome shotgun (WGS) entry which is preliminary data.</text>
</comment>
<dbReference type="EMBL" id="MDYQ01000414">
    <property type="protein sequence ID" value="PRP75177.1"/>
    <property type="molecule type" value="Genomic_DNA"/>
</dbReference>
<dbReference type="PANTHER" id="PTHR19317:SF0">
    <property type="entry name" value="PRENYLATED RAB ACCEPTOR PROTEIN 1"/>
    <property type="match status" value="1"/>
</dbReference>
<comment type="subcellular location">
    <subcellularLocation>
        <location evidence="1 5">Membrane</location>
        <topology evidence="1 5">Multi-pass membrane protein</topology>
    </subcellularLocation>
</comment>
<dbReference type="InParanoid" id="A0A2P6N9J0"/>
<organism evidence="7 8">
    <name type="scientific">Planoprotostelium fungivorum</name>
    <dbReference type="NCBI Taxonomy" id="1890364"/>
    <lineage>
        <taxon>Eukaryota</taxon>
        <taxon>Amoebozoa</taxon>
        <taxon>Evosea</taxon>
        <taxon>Variosea</taxon>
        <taxon>Cavosteliida</taxon>
        <taxon>Cavosteliaceae</taxon>
        <taxon>Planoprotostelium</taxon>
    </lineage>
</organism>
<sequence>MTWNFGVNNNWRKRSVSISIMQWDRYVRRFPIRPWNFFFDSKEFSLPEKDKILLRLEQNIEYFLTNYVLTGLALILYCLVTNIYFAVCLLIVCLLWLYLLFVRDPDQNLNFKLIGINLSLHARQFQFSCGMATVILLSAFSQLILLVWFILVAAHAVCRKRAFGKKASLFAGKVAGSPSVVGSVAGQIMTELDDDPVVIEFNREQHKQAMDAAKARHQKTRDDMKA</sequence>
<reference evidence="7 8" key="1">
    <citation type="journal article" date="2018" name="Genome Biol. Evol.">
        <title>Multiple Roots of Fruiting Body Formation in Amoebozoa.</title>
        <authorList>
            <person name="Hillmann F."/>
            <person name="Forbes G."/>
            <person name="Novohradska S."/>
            <person name="Ferling I."/>
            <person name="Riege K."/>
            <person name="Groth M."/>
            <person name="Westermann M."/>
            <person name="Marz M."/>
            <person name="Spaller T."/>
            <person name="Winckler T."/>
            <person name="Schaap P."/>
            <person name="Glockner G."/>
        </authorList>
    </citation>
    <scope>NUCLEOTIDE SEQUENCE [LARGE SCALE GENOMIC DNA]</scope>
    <source>
        <strain evidence="7 8">Jena</strain>
    </source>
</reference>
<accession>A0A2P6N9J0</accession>
<protein>
    <recommendedName>
        <fullName evidence="5">PRA1 family protein</fullName>
    </recommendedName>
</protein>
<feature type="transmembrane region" description="Helical" evidence="5">
    <location>
        <begin position="127"/>
        <end position="151"/>
    </location>
</feature>
<dbReference type="Pfam" id="PF03208">
    <property type="entry name" value="PRA1"/>
    <property type="match status" value="1"/>
</dbReference>
<evidence type="ECO:0000313" key="8">
    <source>
        <dbReference type="Proteomes" id="UP000241769"/>
    </source>
</evidence>
<name>A0A2P6N9J0_9EUKA</name>
<evidence type="ECO:0000256" key="3">
    <source>
        <dbReference type="ARBA" id="ARBA00022989"/>
    </source>
</evidence>
<dbReference type="AlphaFoldDB" id="A0A2P6N9J0"/>
<proteinExistence type="inferred from homology"/>
<dbReference type="GO" id="GO:0016020">
    <property type="term" value="C:membrane"/>
    <property type="evidence" value="ECO:0007669"/>
    <property type="project" value="UniProtKB-SubCell"/>
</dbReference>
<keyword evidence="2 5" id="KW-0812">Transmembrane</keyword>
<keyword evidence="8" id="KW-1185">Reference proteome</keyword>
<evidence type="ECO:0000256" key="5">
    <source>
        <dbReference type="RuleBase" id="RU363107"/>
    </source>
</evidence>
<comment type="similarity">
    <text evidence="5">Belongs to the PRA1 family.</text>
</comment>
<evidence type="ECO:0000256" key="4">
    <source>
        <dbReference type="ARBA" id="ARBA00023136"/>
    </source>
</evidence>
<evidence type="ECO:0000256" key="1">
    <source>
        <dbReference type="ARBA" id="ARBA00004141"/>
    </source>
</evidence>
<dbReference type="GO" id="GO:0005794">
    <property type="term" value="C:Golgi apparatus"/>
    <property type="evidence" value="ECO:0007669"/>
    <property type="project" value="TreeGrafter"/>
</dbReference>
<dbReference type="Proteomes" id="UP000241769">
    <property type="component" value="Unassembled WGS sequence"/>
</dbReference>
<feature type="non-terminal residue" evidence="7">
    <location>
        <position position="226"/>
    </location>
</feature>
<dbReference type="EMBL" id="MDYQ01000143">
    <property type="protein sequence ID" value="PRP80599.1"/>
    <property type="molecule type" value="Genomic_DNA"/>
</dbReference>